<organism evidence="3 4">
    <name type="scientific">Cannabis sativa</name>
    <name type="common">Hemp</name>
    <name type="synonym">Marijuana</name>
    <dbReference type="NCBI Taxonomy" id="3483"/>
    <lineage>
        <taxon>Eukaryota</taxon>
        <taxon>Viridiplantae</taxon>
        <taxon>Streptophyta</taxon>
        <taxon>Embryophyta</taxon>
        <taxon>Tracheophyta</taxon>
        <taxon>Spermatophyta</taxon>
        <taxon>Magnoliopsida</taxon>
        <taxon>eudicotyledons</taxon>
        <taxon>Gunneridae</taxon>
        <taxon>Pentapetalae</taxon>
        <taxon>rosids</taxon>
        <taxon>fabids</taxon>
        <taxon>Rosales</taxon>
        <taxon>Cannabaceae</taxon>
        <taxon>Cannabis</taxon>
    </lineage>
</organism>
<proteinExistence type="predicted"/>
<reference evidence="3 4" key="1">
    <citation type="journal article" date="2020" name="bioRxiv">
        <title>Sequence and annotation of 42 cannabis genomes reveals extensive copy number variation in cannabinoid synthesis and pathogen resistance genes.</title>
        <authorList>
            <person name="Mckernan K.J."/>
            <person name="Helbert Y."/>
            <person name="Kane L.T."/>
            <person name="Ebling H."/>
            <person name="Zhang L."/>
            <person name="Liu B."/>
            <person name="Eaton Z."/>
            <person name="Mclaughlin S."/>
            <person name="Kingan S."/>
            <person name="Baybayan P."/>
            <person name="Concepcion G."/>
            <person name="Jordan M."/>
            <person name="Riva A."/>
            <person name="Barbazuk W."/>
            <person name="Harkins T."/>
        </authorList>
    </citation>
    <scope>NUCLEOTIDE SEQUENCE [LARGE SCALE GENOMIC DNA]</scope>
    <source>
        <strain evidence="4">cv. Jamaican Lion 4</strain>
        <tissue evidence="3">Leaf</tissue>
    </source>
</reference>
<comment type="caution">
    <text evidence="3">The sequence shown here is derived from an EMBL/GenBank/DDBJ whole genome shotgun (WGS) entry which is preliminary data.</text>
</comment>
<feature type="compositionally biased region" description="Low complexity" evidence="1">
    <location>
        <begin position="299"/>
        <end position="324"/>
    </location>
</feature>
<feature type="region of interest" description="Disordered" evidence="1">
    <location>
        <begin position="288"/>
        <end position="339"/>
    </location>
</feature>
<keyword evidence="4" id="KW-1185">Reference proteome</keyword>
<evidence type="ECO:0000313" key="4">
    <source>
        <dbReference type="Proteomes" id="UP000583929"/>
    </source>
</evidence>
<evidence type="ECO:0000256" key="1">
    <source>
        <dbReference type="SAM" id="MobiDB-lite"/>
    </source>
</evidence>
<dbReference type="Proteomes" id="UP000583929">
    <property type="component" value="Unassembled WGS sequence"/>
</dbReference>
<dbReference type="PANTHER" id="PTHR31694:SF26">
    <property type="entry name" value="OS05G0151100 PROTEIN"/>
    <property type="match status" value="1"/>
</dbReference>
<accession>A0A7J6DK32</accession>
<feature type="chain" id="PRO_5029591733" description="Desiccation-related protein PCC13-62" evidence="2">
    <location>
        <begin position="24"/>
        <end position="668"/>
    </location>
</feature>
<evidence type="ECO:0000313" key="3">
    <source>
        <dbReference type="EMBL" id="KAF4346478.1"/>
    </source>
</evidence>
<dbReference type="PANTHER" id="PTHR31694">
    <property type="entry name" value="DESICCATION-LIKE PROTEIN"/>
    <property type="match status" value="1"/>
</dbReference>
<keyword evidence="2" id="KW-0732">Signal</keyword>
<name>A0A7J6DK32_CANSA</name>
<dbReference type="AlphaFoldDB" id="A0A7J6DK32"/>
<dbReference type="Pfam" id="PF13668">
    <property type="entry name" value="Ferritin_2"/>
    <property type="match status" value="2"/>
</dbReference>
<evidence type="ECO:0000256" key="2">
    <source>
        <dbReference type="SAM" id="SignalP"/>
    </source>
</evidence>
<feature type="signal peptide" evidence="2">
    <location>
        <begin position="1"/>
        <end position="23"/>
    </location>
</feature>
<dbReference type="InterPro" id="IPR052965">
    <property type="entry name" value="Pigment-catalase-like"/>
</dbReference>
<protein>
    <recommendedName>
        <fullName evidence="5">Desiccation-related protein PCC13-62</fullName>
    </recommendedName>
</protein>
<dbReference type="EMBL" id="JAATIQ010000997">
    <property type="protein sequence ID" value="KAF4346478.1"/>
    <property type="molecule type" value="Genomic_DNA"/>
</dbReference>
<evidence type="ECO:0008006" key="5">
    <source>
        <dbReference type="Google" id="ProtNLM"/>
    </source>
</evidence>
<sequence>MDNPILALTLVVLLFSKSVPVFGTIDILPISYNDVNRLEFSLNLEFLAAEFFLYGSLGYGLDRVDPQLAKGGPPPIGATRANLDNLTADIITQFGYQQVGNIRAIANTVRGFPRPLLDISSAVFARTIDIAFGRDIRPPFNPYGNSINFLIASYYMPYTVLTGYVEANPNLSGSTFKALVAGLLGVKAGQDGVIRALLYQRRDTRVEPYNITVGEFTNRISELRNTLGRGGVKEEGLINVTTSLGVGGIRVSTGNVLSANIDSLSYGRTPAEILRIVYGTGNERRPGAFFPNGANGLDSSSTDTSPEATPAASSSSPRAHSSATNFDSPSSVSGPDRDYDLYAHDLQHEHDLHQTVASKYRESIMDNPILALTLVVLLFSKSVPVFGTIDILPISYNDVNRLEFSLNLEFLAAEFFLYGSLGYGLDRVDPQLAKGGPPPIGATRANLDNLTADIITQFGYQQVGNIRAIANTVRGFPRPLLDISSAVFARTIDIAFGRDIRPPFNPYGNSINFLIASYYMPYTVLTGYVEANPNLSGSTFKALVAGLLGVKAGQDGVIRALLYQRRDTRVEPYNITVGEFTNRISELRNTLGRGGVKEEGLINVTTSLGVGGIRVSTGNVLSANIDSLSYGRTPAEILRIVYGTGNERRPGAFFPNGANGRIATILSA</sequence>
<gene>
    <name evidence="3" type="ORF">G4B88_000293</name>
</gene>